<dbReference type="AlphaFoldDB" id="A0A7Y9FIU9"/>
<sequence>MAETTTAAGPAPGAHDPRGRAATRRELLEAAYAEFLEAGYLRTTIAAVCTRAGYTRGAFYSSFRSKEELVAALYASANAHQVARIRRAVLGALDRSAAGATAATVVPAALRELSGRIGAEARWFGIVTELRGVAVRDDAARAVLLDAQEDLYAGLVALVEEVLDRTGSTLGLPPRDVVAVGVGLYERAFAVGEPDDDATAAAVAEATDALEAVLRAVTR</sequence>
<dbReference type="RefSeq" id="WP_140460404.1">
    <property type="nucleotide sequence ID" value="NZ_BAABFI010000006.1"/>
</dbReference>
<reference evidence="6 7" key="1">
    <citation type="submission" date="2020-07" db="EMBL/GenBank/DDBJ databases">
        <title>Sequencing the genomes of 1000 actinobacteria strains.</title>
        <authorList>
            <person name="Klenk H.-P."/>
        </authorList>
    </citation>
    <scope>NUCLEOTIDE SEQUENCE [LARGE SCALE GENOMIC DNA]</scope>
    <source>
        <strain evidence="6 7">DSM 24482</strain>
    </source>
</reference>
<dbReference type="InterPro" id="IPR009057">
    <property type="entry name" value="Homeodomain-like_sf"/>
</dbReference>
<dbReference type="PANTHER" id="PTHR30055">
    <property type="entry name" value="HTH-TYPE TRANSCRIPTIONAL REGULATOR RUTR"/>
    <property type="match status" value="1"/>
</dbReference>
<dbReference type="GO" id="GO:0000976">
    <property type="term" value="F:transcription cis-regulatory region binding"/>
    <property type="evidence" value="ECO:0007669"/>
    <property type="project" value="TreeGrafter"/>
</dbReference>
<reference evidence="5 8" key="2">
    <citation type="submission" date="2021-01" db="EMBL/GenBank/DDBJ databases">
        <title>Whole genome shotgun sequence of Cellulomonas oligotrophica NBRC 109435.</title>
        <authorList>
            <person name="Komaki H."/>
            <person name="Tamura T."/>
        </authorList>
    </citation>
    <scope>NUCLEOTIDE SEQUENCE [LARGE SCALE GENOMIC DNA]</scope>
    <source>
        <strain evidence="5 8">NBRC 109435</strain>
    </source>
</reference>
<evidence type="ECO:0000313" key="6">
    <source>
        <dbReference type="EMBL" id="NYD88095.1"/>
    </source>
</evidence>
<evidence type="ECO:0000313" key="7">
    <source>
        <dbReference type="Proteomes" id="UP000577956"/>
    </source>
</evidence>
<dbReference type="Pfam" id="PF00440">
    <property type="entry name" value="TetR_N"/>
    <property type="match status" value="1"/>
</dbReference>
<feature type="DNA-binding region" description="H-T-H motif" evidence="2">
    <location>
        <begin position="44"/>
        <end position="63"/>
    </location>
</feature>
<feature type="compositionally biased region" description="Low complexity" evidence="3">
    <location>
        <begin position="1"/>
        <end position="14"/>
    </location>
</feature>
<dbReference type="GO" id="GO:0003700">
    <property type="term" value="F:DNA-binding transcription factor activity"/>
    <property type="evidence" value="ECO:0007669"/>
    <property type="project" value="TreeGrafter"/>
</dbReference>
<gene>
    <name evidence="6" type="ORF">BKA21_003644</name>
    <name evidence="5" type="ORF">Col01nite_27620</name>
</gene>
<dbReference type="Proteomes" id="UP000618382">
    <property type="component" value="Unassembled WGS sequence"/>
</dbReference>
<dbReference type="InterPro" id="IPR001647">
    <property type="entry name" value="HTH_TetR"/>
</dbReference>
<name>A0A7Y9FIU9_9CELL</name>
<dbReference type="Gene3D" id="1.10.357.10">
    <property type="entry name" value="Tetracycline Repressor, domain 2"/>
    <property type="match status" value="1"/>
</dbReference>
<evidence type="ECO:0000256" key="1">
    <source>
        <dbReference type="ARBA" id="ARBA00023125"/>
    </source>
</evidence>
<evidence type="ECO:0000313" key="5">
    <source>
        <dbReference type="EMBL" id="GIG33603.1"/>
    </source>
</evidence>
<protein>
    <submittedName>
        <fullName evidence="6">AcrR family transcriptional regulator</fullName>
    </submittedName>
</protein>
<dbReference type="SUPFAM" id="SSF46689">
    <property type="entry name" value="Homeodomain-like"/>
    <property type="match status" value="1"/>
</dbReference>
<dbReference type="Proteomes" id="UP000577956">
    <property type="component" value="Unassembled WGS sequence"/>
</dbReference>
<evidence type="ECO:0000256" key="2">
    <source>
        <dbReference type="PROSITE-ProRule" id="PRU00335"/>
    </source>
</evidence>
<comment type="caution">
    <text evidence="6">The sequence shown here is derived from an EMBL/GenBank/DDBJ whole genome shotgun (WGS) entry which is preliminary data.</text>
</comment>
<organism evidence="6 7">
    <name type="scientific">Cellulomonas oligotrophica</name>
    <dbReference type="NCBI Taxonomy" id="931536"/>
    <lineage>
        <taxon>Bacteria</taxon>
        <taxon>Bacillati</taxon>
        <taxon>Actinomycetota</taxon>
        <taxon>Actinomycetes</taxon>
        <taxon>Micrococcales</taxon>
        <taxon>Cellulomonadaceae</taxon>
        <taxon>Cellulomonas</taxon>
    </lineage>
</organism>
<evidence type="ECO:0000259" key="4">
    <source>
        <dbReference type="PROSITE" id="PS50977"/>
    </source>
</evidence>
<dbReference type="EMBL" id="JACCBK010000001">
    <property type="protein sequence ID" value="NYD88095.1"/>
    <property type="molecule type" value="Genomic_DNA"/>
</dbReference>
<feature type="domain" description="HTH tetR-type" evidence="4">
    <location>
        <begin position="21"/>
        <end position="81"/>
    </location>
</feature>
<dbReference type="InterPro" id="IPR050109">
    <property type="entry name" value="HTH-type_TetR-like_transc_reg"/>
</dbReference>
<dbReference type="PROSITE" id="PS50977">
    <property type="entry name" value="HTH_TETR_2"/>
    <property type="match status" value="1"/>
</dbReference>
<dbReference type="PANTHER" id="PTHR30055:SF241">
    <property type="entry name" value="TRANSCRIPTIONAL REGULATORY PROTEIN"/>
    <property type="match status" value="1"/>
</dbReference>
<accession>A0A7Y9FIU9</accession>
<dbReference type="EMBL" id="BONN01000008">
    <property type="protein sequence ID" value="GIG33603.1"/>
    <property type="molecule type" value="Genomic_DNA"/>
</dbReference>
<feature type="region of interest" description="Disordered" evidence="3">
    <location>
        <begin position="1"/>
        <end position="20"/>
    </location>
</feature>
<keyword evidence="1 2" id="KW-0238">DNA-binding</keyword>
<dbReference type="PRINTS" id="PR00455">
    <property type="entry name" value="HTHTETR"/>
</dbReference>
<keyword evidence="8" id="KW-1185">Reference proteome</keyword>
<evidence type="ECO:0000256" key="3">
    <source>
        <dbReference type="SAM" id="MobiDB-lite"/>
    </source>
</evidence>
<proteinExistence type="predicted"/>
<evidence type="ECO:0000313" key="8">
    <source>
        <dbReference type="Proteomes" id="UP000618382"/>
    </source>
</evidence>